<dbReference type="EMBL" id="LRBV02000004">
    <property type="status" value="NOT_ANNOTATED_CDS"/>
    <property type="molecule type" value="Genomic_DNA"/>
</dbReference>
<reference evidence="5" key="2">
    <citation type="submission" date="2021-01" db="UniProtKB">
        <authorList>
            <consortium name="EnsemblPlants"/>
        </authorList>
    </citation>
    <scope>IDENTIFICATION</scope>
</reference>
<dbReference type="InterPro" id="IPR036396">
    <property type="entry name" value="Cyt_P450_sf"/>
</dbReference>
<evidence type="ECO:0008006" key="7">
    <source>
        <dbReference type="Google" id="ProtNLM"/>
    </source>
</evidence>
<evidence type="ECO:0000256" key="4">
    <source>
        <dbReference type="SAM" id="MobiDB-lite"/>
    </source>
</evidence>
<dbReference type="Pfam" id="PF00067">
    <property type="entry name" value="p450"/>
    <property type="match status" value="1"/>
</dbReference>
<keyword evidence="3" id="KW-0408">Iron</keyword>
<reference evidence="5 6" key="1">
    <citation type="journal article" date="2016" name="G3 (Bethesda)">
        <title>First Draft Assembly and Annotation of the Genome of a California Endemic Oak Quercus lobata Nee (Fagaceae).</title>
        <authorList>
            <person name="Sork V.L."/>
            <person name="Fitz-Gibbon S.T."/>
            <person name="Puiu D."/>
            <person name="Crepeau M."/>
            <person name="Gugger P.F."/>
            <person name="Sherman R."/>
            <person name="Stevens K."/>
            <person name="Langley C.H."/>
            <person name="Pellegrini M."/>
            <person name="Salzberg S.L."/>
        </authorList>
    </citation>
    <scope>NUCLEOTIDE SEQUENCE [LARGE SCALE GENOMIC DNA]</scope>
    <source>
        <strain evidence="5 6">cv. SW786</strain>
    </source>
</reference>
<dbReference type="Proteomes" id="UP000594261">
    <property type="component" value="Chromosome 4"/>
</dbReference>
<sequence>MKIGSFLTASQKSKQLSHSDDDGENQGFSLKILSGSSLTIVGKRGIYTGVGEECEMSGVLPESLKNFSPEDSIKIRRAVVEFLMPETLQYFIPIMDSMAKKHLETDWSPYKQVKVLPLSMKYTFALACRLFMSITDPNHVTTFADPFALIVDGLTSVPINIPGTNFNRAIKAGKVIHQELLEVIQQRKKDLLSENNATVARDFITHTLLALDENGRSVMNDLLISSNIVGLLLAGHDTTSSAITFVLKYLADFPHVYNEVLKGTSSRPIMGPCLLSVKTLLC</sequence>
<dbReference type="InParanoid" id="A0A7N2LIW2"/>
<comment type="similarity">
    <text evidence="1">Belongs to the cytochrome P450 family.</text>
</comment>
<dbReference type="OMA" id="ECEMSGV"/>
<dbReference type="PANTHER" id="PTHR24286">
    <property type="entry name" value="CYTOCHROME P450 26"/>
    <property type="match status" value="1"/>
</dbReference>
<dbReference type="InterPro" id="IPR001128">
    <property type="entry name" value="Cyt_P450"/>
</dbReference>
<organism evidence="5 6">
    <name type="scientific">Quercus lobata</name>
    <name type="common">Valley oak</name>
    <dbReference type="NCBI Taxonomy" id="97700"/>
    <lineage>
        <taxon>Eukaryota</taxon>
        <taxon>Viridiplantae</taxon>
        <taxon>Streptophyta</taxon>
        <taxon>Embryophyta</taxon>
        <taxon>Tracheophyta</taxon>
        <taxon>Spermatophyta</taxon>
        <taxon>Magnoliopsida</taxon>
        <taxon>eudicotyledons</taxon>
        <taxon>Gunneridae</taxon>
        <taxon>Pentapetalae</taxon>
        <taxon>rosids</taxon>
        <taxon>fabids</taxon>
        <taxon>Fagales</taxon>
        <taxon>Fagaceae</taxon>
        <taxon>Quercus</taxon>
    </lineage>
</organism>
<evidence type="ECO:0000256" key="1">
    <source>
        <dbReference type="ARBA" id="ARBA00010617"/>
    </source>
</evidence>
<dbReference type="Gene3D" id="1.10.630.10">
    <property type="entry name" value="Cytochrome P450"/>
    <property type="match status" value="1"/>
</dbReference>
<dbReference type="PANTHER" id="PTHR24286:SF53">
    <property type="entry name" value="BETA-AMYRIN 28-OXIDASE-LIKE"/>
    <property type="match status" value="1"/>
</dbReference>
<keyword evidence="6" id="KW-1185">Reference proteome</keyword>
<keyword evidence="2" id="KW-0479">Metal-binding</keyword>
<protein>
    <recommendedName>
        <fullName evidence="7">Cytochrome P450</fullName>
    </recommendedName>
</protein>
<dbReference type="GO" id="GO:0016705">
    <property type="term" value="F:oxidoreductase activity, acting on paired donors, with incorporation or reduction of molecular oxygen"/>
    <property type="evidence" value="ECO:0007669"/>
    <property type="project" value="InterPro"/>
</dbReference>
<dbReference type="GO" id="GO:0016125">
    <property type="term" value="P:sterol metabolic process"/>
    <property type="evidence" value="ECO:0007669"/>
    <property type="project" value="TreeGrafter"/>
</dbReference>
<name>A0A7N2LIW2_QUELO</name>
<dbReference type="Gramene" id="QL04p088016:mrna">
    <property type="protein sequence ID" value="QL04p088016:mrna"/>
    <property type="gene ID" value="QL04p088016"/>
</dbReference>
<evidence type="ECO:0000256" key="2">
    <source>
        <dbReference type="ARBA" id="ARBA00022723"/>
    </source>
</evidence>
<dbReference type="GO" id="GO:0020037">
    <property type="term" value="F:heme binding"/>
    <property type="evidence" value="ECO:0007669"/>
    <property type="project" value="InterPro"/>
</dbReference>
<dbReference type="EnsemblPlants" id="QL04p088016:mrna">
    <property type="protein sequence ID" value="QL04p088016:mrna"/>
    <property type="gene ID" value="QL04p088016"/>
</dbReference>
<feature type="compositionally biased region" description="Polar residues" evidence="4">
    <location>
        <begin position="7"/>
        <end position="16"/>
    </location>
</feature>
<dbReference type="AlphaFoldDB" id="A0A7N2LIW2"/>
<evidence type="ECO:0000256" key="3">
    <source>
        <dbReference type="ARBA" id="ARBA00023004"/>
    </source>
</evidence>
<feature type="region of interest" description="Disordered" evidence="4">
    <location>
        <begin position="1"/>
        <end position="23"/>
    </location>
</feature>
<evidence type="ECO:0000313" key="5">
    <source>
        <dbReference type="EnsemblPlants" id="QL04p088016:mrna"/>
    </source>
</evidence>
<evidence type="ECO:0000313" key="6">
    <source>
        <dbReference type="Proteomes" id="UP000594261"/>
    </source>
</evidence>
<proteinExistence type="inferred from homology"/>
<dbReference type="GO" id="GO:0005506">
    <property type="term" value="F:iron ion binding"/>
    <property type="evidence" value="ECO:0007669"/>
    <property type="project" value="InterPro"/>
</dbReference>
<accession>A0A7N2LIW2</accession>
<dbReference type="GO" id="GO:0004497">
    <property type="term" value="F:monooxygenase activity"/>
    <property type="evidence" value="ECO:0007669"/>
    <property type="project" value="InterPro"/>
</dbReference>
<dbReference type="SUPFAM" id="SSF48264">
    <property type="entry name" value="Cytochrome P450"/>
    <property type="match status" value="1"/>
</dbReference>